<comment type="caution">
    <text evidence="1">The sequence shown here is derived from an EMBL/GenBank/DDBJ whole genome shotgun (WGS) entry which is preliminary data.</text>
</comment>
<evidence type="ECO:0000313" key="1">
    <source>
        <dbReference type="EMBL" id="TWW55860.1"/>
    </source>
</evidence>
<reference evidence="1 2" key="1">
    <citation type="submission" date="2019-04" db="EMBL/GenBank/DDBJ databases">
        <title>Chromosome genome assembly for Takifugu flavidus.</title>
        <authorList>
            <person name="Xiao S."/>
        </authorList>
    </citation>
    <scope>NUCLEOTIDE SEQUENCE [LARGE SCALE GENOMIC DNA]</scope>
    <source>
        <strain evidence="1">HTHZ2018</strain>
        <tissue evidence="1">Muscle</tissue>
    </source>
</reference>
<protein>
    <submittedName>
        <fullName evidence="1">Uncharacterized protein</fullName>
    </submittedName>
</protein>
<evidence type="ECO:0000313" key="2">
    <source>
        <dbReference type="Proteomes" id="UP000324091"/>
    </source>
</evidence>
<keyword evidence="2" id="KW-1185">Reference proteome</keyword>
<gene>
    <name evidence="1" type="ORF">D4764_09G0009100</name>
</gene>
<name>A0A5C6MR00_9TELE</name>
<proteinExistence type="predicted"/>
<accession>A0A5C6MR00</accession>
<dbReference type="Proteomes" id="UP000324091">
    <property type="component" value="Chromosome 9"/>
</dbReference>
<organism evidence="1 2">
    <name type="scientific">Takifugu flavidus</name>
    <name type="common">sansaifugu</name>
    <dbReference type="NCBI Taxonomy" id="433684"/>
    <lineage>
        <taxon>Eukaryota</taxon>
        <taxon>Metazoa</taxon>
        <taxon>Chordata</taxon>
        <taxon>Craniata</taxon>
        <taxon>Vertebrata</taxon>
        <taxon>Euteleostomi</taxon>
        <taxon>Actinopterygii</taxon>
        <taxon>Neopterygii</taxon>
        <taxon>Teleostei</taxon>
        <taxon>Neoteleostei</taxon>
        <taxon>Acanthomorphata</taxon>
        <taxon>Eupercaria</taxon>
        <taxon>Tetraodontiformes</taxon>
        <taxon>Tetradontoidea</taxon>
        <taxon>Tetraodontidae</taxon>
        <taxon>Takifugu</taxon>
    </lineage>
</organism>
<dbReference type="EMBL" id="RHFK02000022">
    <property type="protein sequence ID" value="TWW55860.1"/>
    <property type="molecule type" value="Genomic_DNA"/>
</dbReference>
<dbReference type="AlphaFoldDB" id="A0A5C6MR00"/>
<sequence>MVTAGLGALITNLHLDLQLPDRLFPEGERHLSCTHTLPNNAIIKVSDDLVVAGLISGGDKTAYKEEVEKLSAWCSSSILISNTLKTKELIVDFRRRESDIRPSTINWVSVERL</sequence>